<reference evidence="6" key="1">
    <citation type="submission" date="2025-08" db="UniProtKB">
        <authorList>
            <consortium name="Ensembl"/>
        </authorList>
    </citation>
    <scope>IDENTIFICATION</scope>
</reference>
<evidence type="ECO:0000256" key="4">
    <source>
        <dbReference type="SAM" id="Phobius"/>
    </source>
</evidence>
<name>A0A3Q1F6T4_9TELE</name>
<dbReference type="Proteomes" id="UP000257200">
    <property type="component" value="Unplaced"/>
</dbReference>
<dbReference type="PROSITE" id="PS50835">
    <property type="entry name" value="IG_LIKE"/>
    <property type="match status" value="1"/>
</dbReference>
<dbReference type="InterPro" id="IPR050504">
    <property type="entry name" value="IgSF_BTN/MOG"/>
</dbReference>
<evidence type="ECO:0000259" key="5">
    <source>
        <dbReference type="PROSITE" id="PS50835"/>
    </source>
</evidence>
<dbReference type="InterPro" id="IPR007110">
    <property type="entry name" value="Ig-like_dom"/>
</dbReference>
<dbReference type="GO" id="GO:0009897">
    <property type="term" value="C:external side of plasma membrane"/>
    <property type="evidence" value="ECO:0007669"/>
    <property type="project" value="TreeGrafter"/>
</dbReference>
<comment type="subcellular location">
    <subcellularLocation>
        <location evidence="1">Membrane</location>
    </subcellularLocation>
</comment>
<organism evidence="6 7">
    <name type="scientific">Acanthochromis polyacanthus</name>
    <name type="common">spiny chromis</name>
    <dbReference type="NCBI Taxonomy" id="80966"/>
    <lineage>
        <taxon>Eukaryota</taxon>
        <taxon>Metazoa</taxon>
        <taxon>Chordata</taxon>
        <taxon>Craniata</taxon>
        <taxon>Vertebrata</taxon>
        <taxon>Euteleostomi</taxon>
        <taxon>Actinopterygii</taxon>
        <taxon>Neopterygii</taxon>
        <taxon>Teleostei</taxon>
        <taxon>Neoteleostei</taxon>
        <taxon>Acanthomorphata</taxon>
        <taxon>Ovalentaria</taxon>
        <taxon>Pomacentridae</taxon>
        <taxon>Acanthochromis</taxon>
    </lineage>
</organism>
<reference evidence="6" key="2">
    <citation type="submission" date="2025-09" db="UniProtKB">
        <authorList>
            <consortium name="Ensembl"/>
        </authorList>
    </citation>
    <scope>IDENTIFICATION</scope>
</reference>
<evidence type="ECO:0000313" key="7">
    <source>
        <dbReference type="Proteomes" id="UP000257200"/>
    </source>
</evidence>
<dbReference type="InParanoid" id="A0A3Q1F6T4"/>
<dbReference type="InterPro" id="IPR013783">
    <property type="entry name" value="Ig-like_fold"/>
</dbReference>
<keyword evidence="2 4" id="KW-0472">Membrane</keyword>
<dbReference type="GO" id="GO:0005102">
    <property type="term" value="F:signaling receptor binding"/>
    <property type="evidence" value="ECO:0007669"/>
    <property type="project" value="TreeGrafter"/>
</dbReference>
<feature type="transmembrane region" description="Helical" evidence="4">
    <location>
        <begin position="157"/>
        <end position="182"/>
    </location>
</feature>
<dbReference type="GO" id="GO:0050852">
    <property type="term" value="P:T cell receptor signaling pathway"/>
    <property type="evidence" value="ECO:0007669"/>
    <property type="project" value="TreeGrafter"/>
</dbReference>
<proteinExistence type="predicted"/>
<feature type="domain" description="Ig-like" evidence="5">
    <location>
        <begin position="25"/>
        <end position="137"/>
    </location>
</feature>
<dbReference type="SMART" id="SM00406">
    <property type="entry name" value="IGv"/>
    <property type="match status" value="1"/>
</dbReference>
<evidence type="ECO:0000313" key="6">
    <source>
        <dbReference type="Ensembl" id="ENSAPOP00000012643.1"/>
    </source>
</evidence>
<dbReference type="Gene3D" id="2.60.40.10">
    <property type="entry name" value="Immunoglobulins"/>
    <property type="match status" value="1"/>
</dbReference>
<accession>A0A3Q1F6T4</accession>
<dbReference type="SUPFAM" id="SSF48726">
    <property type="entry name" value="Immunoglobulin"/>
    <property type="match status" value="1"/>
</dbReference>
<keyword evidence="3" id="KW-0393">Immunoglobulin domain</keyword>
<keyword evidence="7" id="KW-1185">Reference proteome</keyword>
<sequence>MNNLIFFFLNKFSFNNIMLHFTIYTCITTYRSTNITADVGENVTLTCKVHNNNKRITTVEWSRPELDPEYVLRCQYGHLDPHNQHRSYKNRVYLQDKEMKDGDVSLILMNVMKNDTGTYHCRVFQENNEPICSINLEVIEPGEFVLRVQFMSLMKLLAVRLLTVFLFLPLSGCCFSSCLVFVPVS</sequence>
<dbReference type="AlphaFoldDB" id="A0A3Q1F6T4"/>
<dbReference type="PANTHER" id="PTHR24100:SF151">
    <property type="entry name" value="ICOS LIGAND"/>
    <property type="match status" value="1"/>
</dbReference>
<dbReference type="InterPro" id="IPR013106">
    <property type="entry name" value="Ig_V-set"/>
</dbReference>
<keyword evidence="4" id="KW-1133">Transmembrane helix</keyword>
<dbReference type="InterPro" id="IPR003599">
    <property type="entry name" value="Ig_sub"/>
</dbReference>
<keyword evidence="4" id="KW-0812">Transmembrane</keyword>
<evidence type="ECO:0000256" key="1">
    <source>
        <dbReference type="ARBA" id="ARBA00004370"/>
    </source>
</evidence>
<dbReference type="PANTHER" id="PTHR24100">
    <property type="entry name" value="BUTYROPHILIN"/>
    <property type="match status" value="1"/>
</dbReference>
<protein>
    <recommendedName>
        <fullName evidence="5">Ig-like domain-containing protein</fullName>
    </recommendedName>
</protein>
<dbReference type="InterPro" id="IPR036179">
    <property type="entry name" value="Ig-like_dom_sf"/>
</dbReference>
<dbReference type="SMART" id="SM00409">
    <property type="entry name" value="IG"/>
    <property type="match status" value="1"/>
</dbReference>
<dbReference type="Ensembl" id="ENSAPOT00000020579.1">
    <property type="protein sequence ID" value="ENSAPOP00000012643.1"/>
    <property type="gene ID" value="ENSAPOG00000000429.1"/>
</dbReference>
<evidence type="ECO:0000256" key="3">
    <source>
        <dbReference type="ARBA" id="ARBA00023319"/>
    </source>
</evidence>
<dbReference type="GeneTree" id="ENSGT00940000177100"/>
<evidence type="ECO:0000256" key="2">
    <source>
        <dbReference type="ARBA" id="ARBA00023136"/>
    </source>
</evidence>
<dbReference type="Pfam" id="PF07686">
    <property type="entry name" value="V-set"/>
    <property type="match status" value="1"/>
</dbReference>
<dbReference type="GO" id="GO:0001817">
    <property type="term" value="P:regulation of cytokine production"/>
    <property type="evidence" value="ECO:0007669"/>
    <property type="project" value="TreeGrafter"/>
</dbReference>